<name>A0AAJ7N3G4_9HYME</name>
<dbReference type="SUPFAM" id="SSF52540">
    <property type="entry name" value="P-loop containing nucleoside triphosphate hydrolases"/>
    <property type="match status" value="1"/>
</dbReference>
<dbReference type="GeneID" id="108621924"/>
<keyword evidence="2" id="KW-0808">Transferase</keyword>
<dbReference type="GO" id="GO:0016301">
    <property type="term" value="F:kinase activity"/>
    <property type="evidence" value="ECO:0007669"/>
    <property type="project" value="UniProtKB-KW"/>
</dbReference>
<dbReference type="RefSeq" id="XP_017875022.1">
    <property type="nucleotide sequence ID" value="XM_018019533.2"/>
</dbReference>
<proteinExistence type="predicted"/>
<dbReference type="CTD" id="100163578"/>
<evidence type="ECO:0000313" key="2">
    <source>
        <dbReference type="RefSeq" id="XP_017875022.1"/>
    </source>
</evidence>
<dbReference type="Gene3D" id="3.40.50.300">
    <property type="entry name" value="P-loop containing nucleotide triphosphate hydrolases"/>
    <property type="match status" value="1"/>
</dbReference>
<organism evidence="1 2">
    <name type="scientific">Ceratina calcarata</name>
    <dbReference type="NCBI Taxonomy" id="156304"/>
    <lineage>
        <taxon>Eukaryota</taxon>
        <taxon>Metazoa</taxon>
        <taxon>Ecdysozoa</taxon>
        <taxon>Arthropoda</taxon>
        <taxon>Hexapoda</taxon>
        <taxon>Insecta</taxon>
        <taxon>Pterygota</taxon>
        <taxon>Neoptera</taxon>
        <taxon>Endopterygota</taxon>
        <taxon>Hymenoptera</taxon>
        <taxon>Apocrita</taxon>
        <taxon>Aculeata</taxon>
        <taxon>Apoidea</taxon>
        <taxon>Anthophila</taxon>
        <taxon>Apidae</taxon>
        <taxon>Ceratina</taxon>
        <taxon>Zadontomerus</taxon>
    </lineage>
</organism>
<dbReference type="Proteomes" id="UP000694925">
    <property type="component" value="Unplaced"/>
</dbReference>
<protein>
    <submittedName>
        <fullName evidence="2">Nicotinamide riboside kinase 1</fullName>
    </submittedName>
</protein>
<keyword evidence="1" id="KW-1185">Reference proteome</keyword>
<dbReference type="InterPro" id="IPR027417">
    <property type="entry name" value="P-loop_NTPase"/>
</dbReference>
<reference evidence="2" key="1">
    <citation type="submission" date="2025-08" db="UniProtKB">
        <authorList>
            <consortium name="RefSeq"/>
        </authorList>
    </citation>
    <scope>IDENTIFICATION</scope>
    <source>
        <tissue evidence="2">Whole body</tissue>
    </source>
</reference>
<dbReference type="PANTHER" id="PTHR10285">
    <property type="entry name" value="URIDINE KINASE"/>
    <property type="match status" value="1"/>
</dbReference>
<evidence type="ECO:0000313" key="1">
    <source>
        <dbReference type="Proteomes" id="UP000694925"/>
    </source>
</evidence>
<gene>
    <name evidence="2" type="primary">LOC108621924</name>
</gene>
<dbReference type="AlphaFoldDB" id="A0AAJ7N3G4"/>
<accession>A0AAJ7N3G4</accession>
<sequence length="197" mass="23263">MPSKKWLVIGISGATSSGKTSIAKRLHKELKNSTILHQDDYFLPMDDPRHIKIEELNHFNWEVITSMDMDRMRSDIFKIMKTSTDERNDLSAKSDRNILILEGFILFKDKIISNLCDVKYCITLTKEDCWQRRKKRVYDPPDVPGYFEKVVWPEYSMYMEELTKDRDLCESIMFIDGLKTMDEIFETIFTNVKKKLA</sequence>
<dbReference type="KEGG" id="ccal:108621924"/>
<keyword evidence="2" id="KW-0418">Kinase</keyword>